<dbReference type="EMBL" id="CAJVQB010074370">
    <property type="protein sequence ID" value="CAG8844019.1"/>
    <property type="molecule type" value="Genomic_DNA"/>
</dbReference>
<gene>
    <name evidence="2" type="ORF">GMARGA_LOCUS36860</name>
</gene>
<keyword evidence="1" id="KW-0175">Coiled coil</keyword>
<proteinExistence type="predicted"/>
<reference evidence="2 3" key="1">
    <citation type="submission" date="2021-06" db="EMBL/GenBank/DDBJ databases">
        <authorList>
            <person name="Kallberg Y."/>
            <person name="Tangrot J."/>
            <person name="Rosling A."/>
        </authorList>
    </citation>
    <scope>NUCLEOTIDE SEQUENCE [LARGE SCALE GENOMIC DNA]</scope>
    <source>
        <strain evidence="2 3">120-4 pot B 10/14</strain>
    </source>
</reference>
<feature type="non-terminal residue" evidence="2">
    <location>
        <position position="169"/>
    </location>
</feature>
<organism evidence="2 3">
    <name type="scientific">Gigaspora margarita</name>
    <dbReference type="NCBI Taxonomy" id="4874"/>
    <lineage>
        <taxon>Eukaryota</taxon>
        <taxon>Fungi</taxon>
        <taxon>Fungi incertae sedis</taxon>
        <taxon>Mucoromycota</taxon>
        <taxon>Glomeromycotina</taxon>
        <taxon>Glomeromycetes</taxon>
        <taxon>Diversisporales</taxon>
        <taxon>Gigasporaceae</taxon>
        <taxon>Gigaspora</taxon>
    </lineage>
</organism>
<keyword evidence="3" id="KW-1185">Reference proteome</keyword>
<evidence type="ECO:0000313" key="3">
    <source>
        <dbReference type="Proteomes" id="UP000789901"/>
    </source>
</evidence>
<evidence type="ECO:0000313" key="2">
    <source>
        <dbReference type="EMBL" id="CAG8844019.1"/>
    </source>
</evidence>
<protein>
    <submittedName>
        <fullName evidence="2">18003_t:CDS:1</fullName>
    </submittedName>
</protein>
<dbReference type="Proteomes" id="UP000789901">
    <property type="component" value="Unassembled WGS sequence"/>
</dbReference>
<accession>A0ABN7X1N6</accession>
<feature type="coiled-coil region" evidence="1">
    <location>
        <begin position="93"/>
        <end position="150"/>
    </location>
</feature>
<name>A0ABN7X1N6_GIGMA</name>
<comment type="caution">
    <text evidence="2">The sequence shown here is derived from an EMBL/GenBank/DDBJ whole genome shotgun (WGS) entry which is preliminary data.</text>
</comment>
<evidence type="ECO:0000256" key="1">
    <source>
        <dbReference type="SAM" id="Coils"/>
    </source>
</evidence>
<sequence>MVINENPTPSRLIICDAAAKEWKNIKKMNEPEINDIIKKYLATPLKMQGYFRSTASPQQKPPEISKVNLSQITPPQIPQTFDLEEIRSNASAQKQAANSKVAAEKKIKELEAVYNFANDLQLRHDLYVRITNLKSELQEHENKLHKLKRNAEYQSKCRSKKIKALEEEQ</sequence>